<evidence type="ECO:0000256" key="1">
    <source>
        <dbReference type="ARBA" id="ARBA00022801"/>
    </source>
</evidence>
<dbReference type="HOGENOM" id="CLU_020336_9_2_9"/>
<proteinExistence type="predicted"/>
<gene>
    <name evidence="4" type="ORF">LACPI_0915</name>
</gene>
<dbReference type="Gene3D" id="3.40.50.1820">
    <property type="entry name" value="alpha/beta hydrolase"/>
    <property type="match status" value="1"/>
</dbReference>
<dbReference type="RefSeq" id="WP_047915300.1">
    <property type="nucleotide sequence ID" value="NZ_LN774769.1"/>
</dbReference>
<dbReference type="InterPro" id="IPR050266">
    <property type="entry name" value="AB_hydrolase_sf"/>
</dbReference>
<name>A0A0D6DVV5_9LACT</name>
<keyword evidence="2" id="KW-1133">Transmembrane helix</keyword>
<evidence type="ECO:0000313" key="4">
    <source>
        <dbReference type="EMBL" id="CEN28115.1"/>
    </source>
</evidence>
<dbReference type="Pfam" id="PF00561">
    <property type="entry name" value="Abhydrolase_1"/>
    <property type="match status" value="1"/>
</dbReference>
<dbReference type="InterPro" id="IPR000073">
    <property type="entry name" value="AB_hydrolase_1"/>
</dbReference>
<dbReference type="InterPro" id="IPR029058">
    <property type="entry name" value="AB_hydrolase_fold"/>
</dbReference>
<evidence type="ECO:0000313" key="5">
    <source>
        <dbReference type="Proteomes" id="UP000033166"/>
    </source>
</evidence>
<dbReference type="AlphaFoldDB" id="A0A0D6DVV5"/>
<organism evidence="4 5">
    <name type="scientific">Pseudolactococcus piscium MKFS47</name>
    <dbReference type="NCBI Taxonomy" id="297352"/>
    <lineage>
        <taxon>Bacteria</taxon>
        <taxon>Bacillati</taxon>
        <taxon>Bacillota</taxon>
        <taxon>Bacilli</taxon>
        <taxon>Lactobacillales</taxon>
        <taxon>Streptococcaceae</taxon>
        <taxon>Pseudolactococcus</taxon>
    </lineage>
</organism>
<dbReference type="PANTHER" id="PTHR43798">
    <property type="entry name" value="MONOACYLGLYCEROL LIPASE"/>
    <property type="match status" value="1"/>
</dbReference>
<dbReference type="PANTHER" id="PTHR43798:SF31">
    <property type="entry name" value="AB HYDROLASE SUPERFAMILY PROTEIN YCLE"/>
    <property type="match status" value="1"/>
</dbReference>
<dbReference type="KEGG" id="lpk:LACPI_0915"/>
<dbReference type="Proteomes" id="UP000033166">
    <property type="component" value="Chromosome I"/>
</dbReference>
<keyword evidence="2" id="KW-0812">Transmembrane</keyword>
<evidence type="ECO:0000259" key="3">
    <source>
        <dbReference type="Pfam" id="PF00561"/>
    </source>
</evidence>
<dbReference type="SUPFAM" id="SSF53474">
    <property type="entry name" value="alpha/beta-Hydrolases"/>
    <property type="match status" value="1"/>
</dbReference>
<reference evidence="5" key="1">
    <citation type="submission" date="2015-01" db="EMBL/GenBank/DDBJ databases">
        <authorList>
            <person name="Andreevskaya M."/>
        </authorList>
    </citation>
    <scope>NUCLEOTIDE SEQUENCE [LARGE SCALE GENOMIC DNA]</scope>
    <source>
        <strain evidence="5">MKFS47</strain>
    </source>
</reference>
<dbReference type="EMBL" id="LN774769">
    <property type="protein sequence ID" value="CEN28115.1"/>
    <property type="molecule type" value="Genomic_DNA"/>
</dbReference>
<keyword evidence="2" id="KW-0472">Membrane</keyword>
<dbReference type="GO" id="GO:0016787">
    <property type="term" value="F:hydrolase activity"/>
    <property type="evidence" value="ECO:0007669"/>
    <property type="project" value="UniProtKB-KW"/>
</dbReference>
<feature type="transmembrane region" description="Helical" evidence="2">
    <location>
        <begin position="7"/>
        <end position="28"/>
    </location>
</feature>
<feature type="domain" description="AB hydrolase-1" evidence="3">
    <location>
        <begin position="67"/>
        <end position="181"/>
    </location>
</feature>
<accession>A0A0D6DVV5</accession>
<keyword evidence="1 4" id="KW-0378">Hydrolase</keyword>
<protein>
    <submittedName>
        <fullName evidence="4">Alpha/beta hydrolase family protein</fullName>
    </submittedName>
</protein>
<sequence length="317" mass="35306">MKKMFKYLLYVIVAIVLVIVLFFSAVFVTNKVLVSRDRQSVKQYGQQVKVAGHKMTVLIEGEKNKQTIVLLPGFATGSPVIDFSPLRKELSKQFRVVTVEPLGYGLSDTTSSKRNLENMSTELHDVLQSLNIKDYSLMGHSISGIYTLDYMNRYPNEVKTFIGIDSSVPNQKGDNADVSQGLSILGNSGFYRFITAVNPDMLNYPPVSDAEKKDFRKISLMGFANPAILSEAKQMATNFNESKKLSYPKDDAVLYILSSDSVKDKTDGDWTALHKEMLTDVKNGQIAVLDGSHYLHHTQSKAIAGLVEQFLATQNTN</sequence>
<dbReference type="STRING" id="1364.LP2241_20478"/>
<evidence type="ECO:0000256" key="2">
    <source>
        <dbReference type="SAM" id="Phobius"/>
    </source>
</evidence>
<dbReference type="GO" id="GO:0016020">
    <property type="term" value="C:membrane"/>
    <property type="evidence" value="ECO:0007669"/>
    <property type="project" value="TreeGrafter"/>
</dbReference>